<name>A0A4R1AT66_9BACI</name>
<evidence type="ECO:0000313" key="1">
    <source>
        <dbReference type="EMBL" id="TCJ00495.1"/>
    </source>
</evidence>
<comment type="caution">
    <text evidence="1">The sequence shown here is derived from an EMBL/GenBank/DDBJ whole genome shotgun (WGS) entry which is preliminary data.</text>
</comment>
<gene>
    <name evidence="1" type="ORF">E0Y62_26595</name>
</gene>
<dbReference type="EMBL" id="SJTH01000106">
    <property type="protein sequence ID" value="TCJ00495.1"/>
    <property type="molecule type" value="Genomic_DNA"/>
</dbReference>
<reference evidence="1 2" key="1">
    <citation type="submission" date="2019-03" db="EMBL/GenBank/DDBJ databases">
        <authorList>
            <person name="Jensen L."/>
            <person name="Storgaard J."/>
            <person name="Sulaj E."/>
            <person name="Schramm A."/>
            <person name="Marshall I.P.G."/>
        </authorList>
    </citation>
    <scope>NUCLEOTIDE SEQUENCE [LARGE SCALE GENOMIC DNA]</scope>
    <source>
        <strain evidence="1 2">2017H2G3</strain>
    </source>
</reference>
<evidence type="ECO:0000313" key="2">
    <source>
        <dbReference type="Proteomes" id="UP000293846"/>
    </source>
</evidence>
<proteinExistence type="predicted"/>
<protein>
    <submittedName>
        <fullName evidence="1">Uncharacterized protein</fullName>
    </submittedName>
</protein>
<accession>A0A4R1AT66</accession>
<keyword evidence="2" id="KW-1185">Reference proteome</keyword>
<organism evidence="1 2">
    <name type="scientific">Cytobacillus praedii</name>
    <dbReference type="NCBI Taxonomy" id="1742358"/>
    <lineage>
        <taxon>Bacteria</taxon>
        <taxon>Bacillati</taxon>
        <taxon>Bacillota</taxon>
        <taxon>Bacilli</taxon>
        <taxon>Bacillales</taxon>
        <taxon>Bacillaceae</taxon>
        <taxon>Cytobacillus</taxon>
    </lineage>
</organism>
<sequence length="108" mass="12542">MSKTSSVFNPHLANLTKIINGEIVYNVELVPYFCEYYNKLLLDKYYSKGELDSLSANDIAIGMDYMLKLAEQQHKFLEEMKASKKEFHSILEDKSLDDKQKIESLKNL</sequence>
<dbReference type="Proteomes" id="UP000293846">
    <property type="component" value="Unassembled WGS sequence"/>
</dbReference>
<dbReference type="RefSeq" id="WP_131239551.1">
    <property type="nucleotide sequence ID" value="NZ_SJTH01000106.1"/>
</dbReference>
<dbReference type="AlphaFoldDB" id="A0A4R1AT66"/>